<dbReference type="GO" id="GO:0000272">
    <property type="term" value="P:polysaccharide catabolic process"/>
    <property type="evidence" value="ECO:0007669"/>
    <property type="project" value="UniProtKB-KW"/>
</dbReference>
<name>A0A9P1H116_9PEZI</name>
<dbReference type="PANTHER" id="PTHR47700">
    <property type="entry name" value="V CHITINASE, PUTATIVE (AFU_ORTHOLOGUE AFUA_6G13720)-RELATED"/>
    <property type="match status" value="1"/>
</dbReference>
<sequence>MLTASARRLVPFQLNDIPACQIALLLSRIQGPQDVYIRAVTSTEGAAANLNDTIAAPPESSFWAADTGVNFQFSQEPADAAVDSLSGQVYTAASELKSYLAHAPAGNVTTLYAHYGRSVVGIYVGARVYTPLAAIAAVGAFANHVREHGIGKSLAMQYCGEGILGGTVVGVFASTAGGVAALGAAQQALVSWDKGQCVTGLEIAGTVNSVLWKEDPQADGTCATYVVVDGDNCSKVGIRHDATPEDLEKWNDGTTWGWKGCNLFPDTVICVSPGDPPLPLVDERQMLLRVRDQFDRFKSLSGIKRVVSFGGWVDSTAPDRFKTWRNAALPENVDKVANTLVAFAMENRLDGLDIDWEYPAAPDIPDIDPADPDEGRSYLELLKTTMGALTLITKAGVPSNKIIVGVASYGRAFKMAEPGCTGPMCAFTGPNSGARGGLCTGEPGYLADGEIERILKDPKRNARAWIDKESMSNIMVYDDTEWVAYMDDANKNSRAMLYEHYNFGGTTDWAIDLQTFSDSEFVTDTSFAEMMQNGGRCPWRNTEGFHCDSEAASNTLLPGKQRWDGTACDCAWYEFVDEWLRVRDRADRSAKFSSFAATFFKADDIAYECNDVLVGCANMHMQCPDVHISNMTGPAGALIVGSFAELSVRMTKMYEAFSGVEAHMLNQLNQFYDTFVEIEKDESQRNFLITDITYNLVGWGSMIKDAAQFEGIGGASLVALNSNLTRILTGYRSAVKDLNWQLFSGKEEGLDNFWALISEGKLAKGGKTQSEINNKWDNDAEWRRTWAIKVIYTLMIPLAWYEGSRSPVVLDTGRRCDSGGYLNGNMMDAETERVTVVCDEDKWLYYLVTPKLHWESKSIPPSDCTPVPGGPYKCATPGRDAENYFAPLPGAKDLRDGGNHWGGITLDDIVIGSVNTWVANGRKNGAKLLDIRDRDQFERLFDNNGDPIEIRAAGVFRIPVCSPEEAYAGWKDAKDHKSTEFDNEEYRYWPCKHT</sequence>
<proteinExistence type="inferred from homology"/>
<dbReference type="GO" id="GO:0006032">
    <property type="term" value="P:chitin catabolic process"/>
    <property type="evidence" value="ECO:0007669"/>
    <property type="project" value="UniProtKB-KW"/>
</dbReference>
<evidence type="ECO:0000256" key="13">
    <source>
        <dbReference type="RuleBase" id="RU000489"/>
    </source>
</evidence>
<keyword evidence="8" id="KW-0146">Chitin degradation</keyword>
<dbReference type="Gene3D" id="3.20.20.80">
    <property type="entry name" value="Glycosidases"/>
    <property type="match status" value="2"/>
</dbReference>
<evidence type="ECO:0000256" key="7">
    <source>
        <dbReference type="ARBA" id="ARBA00022801"/>
    </source>
</evidence>
<comment type="subcellular location">
    <subcellularLocation>
        <location evidence="2">Secreted</location>
    </subcellularLocation>
</comment>
<dbReference type="SMART" id="SM00636">
    <property type="entry name" value="Glyco_18"/>
    <property type="match status" value="1"/>
</dbReference>
<dbReference type="InterPro" id="IPR011583">
    <property type="entry name" value="Chitinase_II/V-like_cat"/>
</dbReference>
<dbReference type="GO" id="GO:0008061">
    <property type="term" value="F:chitin binding"/>
    <property type="evidence" value="ECO:0007669"/>
    <property type="project" value="UniProtKB-KW"/>
</dbReference>
<evidence type="ECO:0000256" key="1">
    <source>
        <dbReference type="ARBA" id="ARBA00000822"/>
    </source>
</evidence>
<comment type="similarity">
    <text evidence="3">Belongs to the glycosyl hydrolase 18 family. Chitinase class V subfamily.</text>
</comment>
<dbReference type="InterPro" id="IPR001579">
    <property type="entry name" value="Glyco_hydro_18_chit_AS"/>
</dbReference>
<dbReference type="EC" id="3.2.1.14" evidence="4"/>
<dbReference type="PROSITE" id="PS01095">
    <property type="entry name" value="GH18_1"/>
    <property type="match status" value="1"/>
</dbReference>
<organism evidence="15 16">
    <name type="scientific">Parascedosporium putredinis</name>
    <dbReference type="NCBI Taxonomy" id="1442378"/>
    <lineage>
        <taxon>Eukaryota</taxon>
        <taxon>Fungi</taxon>
        <taxon>Dikarya</taxon>
        <taxon>Ascomycota</taxon>
        <taxon>Pezizomycotina</taxon>
        <taxon>Sordariomycetes</taxon>
        <taxon>Hypocreomycetidae</taxon>
        <taxon>Microascales</taxon>
        <taxon>Microascaceae</taxon>
        <taxon>Parascedosporium</taxon>
    </lineage>
</organism>
<dbReference type="SUPFAM" id="SSF54106">
    <property type="entry name" value="LysM domain"/>
    <property type="match status" value="1"/>
</dbReference>
<dbReference type="SUPFAM" id="SSF51445">
    <property type="entry name" value="(Trans)glycosidases"/>
    <property type="match status" value="1"/>
</dbReference>
<evidence type="ECO:0000256" key="4">
    <source>
        <dbReference type="ARBA" id="ARBA00012729"/>
    </source>
</evidence>
<evidence type="ECO:0000256" key="3">
    <source>
        <dbReference type="ARBA" id="ARBA00008682"/>
    </source>
</evidence>
<dbReference type="InterPro" id="IPR018392">
    <property type="entry name" value="LysM"/>
</dbReference>
<evidence type="ECO:0000256" key="6">
    <source>
        <dbReference type="ARBA" id="ARBA00022669"/>
    </source>
</evidence>
<evidence type="ECO:0000256" key="11">
    <source>
        <dbReference type="ARBA" id="ARBA00023295"/>
    </source>
</evidence>
<dbReference type="SUPFAM" id="SSF54556">
    <property type="entry name" value="Chitinase insertion domain"/>
    <property type="match status" value="1"/>
</dbReference>
<comment type="catalytic activity">
    <reaction evidence="1">
        <text>Random endo-hydrolysis of N-acetyl-beta-D-glucosaminide (1-&gt;4)-beta-linkages in chitin and chitodextrins.</text>
        <dbReference type="EC" id="3.2.1.14"/>
    </reaction>
</comment>
<keyword evidence="12" id="KW-0624">Polysaccharide degradation</keyword>
<feature type="domain" description="LysM" evidence="14">
    <location>
        <begin position="223"/>
        <end position="271"/>
    </location>
</feature>
<reference evidence="15" key="1">
    <citation type="submission" date="2022-11" db="EMBL/GenBank/DDBJ databases">
        <authorList>
            <person name="Scott C."/>
            <person name="Bruce N."/>
        </authorList>
    </citation>
    <scope>NUCLEOTIDE SEQUENCE</scope>
</reference>
<protein>
    <recommendedName>
        <fullName evidence="4">chitinase</fullName>
        <ecNumber evidence="4">3.2.1.14</ecNumber>
    </recommendedName>
</protein>
<keyword evidence="7 13" id="KW-0378">Hydrolase</keyword>
<dbReference type="CDD" id="cd00118">
    <property type="entry name" value="LysM"/>
    <property type="match status" value="1"/>
</dbReference>
<evidence type="ECO:0000256" key="5">
    <source>
        <dbReference type="ARBA" id="ARBA00022525"/>
    </source>
</evidence>
<dbReference type="InterPro" id="IPR036779">
    <property type="entry name" value="LysM_dom_sf"/>
</dbReference>
<dbReference type="OrthoDB" id="73875at2759"/>
<keyword evidence="16" id="KW-1185">Reference proteome</keyword>
<evidence type="ECO:0000256" key="9">
    <source>
        <dbReference type="ARBA" id="ARBA00023026"/>
    </source>
</evidence>
<dbReference type="Proteomes" id="UP000838763">
    <property type="component" value="Unassembled WGS sequence"/>
</dbReference>
<dbReference type="Gene3D" id="3.10.350.10">
    <property type="entry name" value="LysM domain"/>
    <property type="match status" value="1"/>
</dbReference>
<comment type="caution">
    <text evidence="15">The sequence shown here is derived from an EMBL/GenBank/DDBJ whole genome shotgun (WGS) entry which is preliminary data.</text>
</comment>
<dbReference type="InterPro" id="IPR029070">
    <property type="entry name" value="Chitinase_insertion_sf"/>
</dbReference>
<keyword evidence="6" id="KW-0147">Chitin-binding</keyword>
<dbReference type="AlphaFoldDB" id="A0A9P1H116"/>
<dbReference type="GO" id="GO:0008843">
    <property type="term" value="F:endochitinase activity"/>
    <property type="evidence" value="ECO:0007669"/>
    <property type="project" value="UniProtKB-EC"/>
</dbReference>
<evidence type="ECO:0000256" key="8">
    <source>
        <dbReference type="ARBA" id="ARBA00023024"/>
    </source>
</evidence>
<gene>
    <name evidence="15" type="ORF">PPNO1_LOCUS3372</name>
</gene>
<dbReference type="PROSITE" id="PS51782">
    <property type="entry name" value="LYSM"/>
    <property type="match status" value="1"/>
</dbReference>
<dbReference type="Pfam" id="PF00704">
    <property type="entry name" value="Glyco_hydro_18"/>
    <property type="match status" value="2"/>
</dbReference>
<keyword evidence="10" id="KW-0119">Carbohydrate metabolism</keyword>
<dbReference type="Gene3D" id="3.10.50.10">
    <property type="match status" value="1"/>
</dbReference>
<dbReference type="GO" id="GO:0005576">
    <property type="term" value="C:extracellular region"/>
    <property type="evidence" value="ECO:0007669"/>
    <property type="project" value="UniProtKB-SubCell"/>
</dbReference>
<dbReference type="PANTHER" id="PTHR47700:SF2">
    <property type="entry name" value="CHITINASE"/>
    <property type="match status" value="1"/>
</dbReference>
<evidence type="ECO:0000256" key="12">
    <source>
        <dbReference type="ARBA" id="ARBA00023326"/>
    </source>
</evidence>
<evidence type="ECO:0000313" key="15">
    <source>
        <dbReference type="EMBL" id="CAI4213627.1"/>
    </source>
</evidence>
<accession>A0A9P1H116</accession>
<evidence type="ECO:0000259" key="14">
    <source>
        <dbReference type="PROSITE" id="PS51782"/>
    </source>
</evidence>
<evidence type="ECO:0000313" key="16">
    <source>
        <dbReference type="Proteomes" id="UP000838763"/>
    </source>
</evidence>
<keyword evidence="5" id="KW-0964">Secreted</keyword>
<keyword evidence="9" id="KW-0843">Virulence</keyword>
<dbReference type="InterPro" id="IPR001223">
    <property type="entry name" value="Glyco_hydro18_cat"/>
</dbReference>
<keyword evidence="11 13" id="KW-0326">Glycosidase</keyword>
<dbReference type="InterPro" id="IPR017853">
    <property type="entry name" value="GH"/>
</dbReference>
<evidence type="ECO:0000256" key="10">
    <source>
        <dbReference type="ARBA" id="ARBA00023277"/>
    </source>
</evidence>
<dbReference type="InterPro" id="IPR053214">
    <property type="entry name" value="LysM12-like"/>
</dbReference>
<evidence type="ECO:0000256" key="2">
    <source>
        <dbReference type="ARBA" id="ARBA00004613"/>
    </source>
</evidence>
<dbReference type="EMBL" id="CALLCH030000008">
    <property type="protein sequence ID" value="CAI4213627.1"/>
    <property type="molecule type" value="Genomic_DNA"/>
</dbReference>